<feature type="domain" description="Prephenate dehydratase" evidence="9">
    <location>
        <begin position="17"/>
        <end position="194"/>
    </location>
</feature>
<dbReference type="OrthoDB" id="9802281at2"/>
<dbReference type="AlphaFoldDB" id="A0A3M9NJD8"/>
<evidence type="ECO:0000256" key="3">
    <source>
        <dbReference type="ARBA" id="ARBA00022605"/>
    </source>
</evidence>
<dbReference type="InterPro" id="IPR045865">
    <property type="entry name" value="ACT-like_dom_sf"/>
</dbReference>
<dbReference type="PROSITE" id="PS51671">
    <property type="entry name" value="ACT"/>
    <property type="match status" value="1"/>
</dbReference>
<evidence type="ECO:0000256" key="5">
    <source>
        <dbReference type="ARBA" id="ARBA00023222"/>
    </source>
</evidence>
<dbReference type="CDD" id="cd13631">
    <property type="entry name" value="PBP2_Ct-PDT_like"/>
    <property type="match status" value="1"/>
</dbReference>
<keyword evidence="4" id="KW-0057">Aromatic amino acid biosynthesis</keyword>
<organism evidence="11 12">
    <name type="scientific">Hanamia caeni</name>
    <dbReference type="NCBI Taxonomy" id="2294116"/>
    <lineage>
        <taxon>Bacteria</taxon>
        <taxon>Pseudomonadati</taxon>
        <taxon>Bacteroidota</taxon>
        <taxon>Chitinophagia</taxon>
        <taxon>Chitinophagales</taxon>
        <taxon>Chitinophagaceae</taxon>
        <taxon>Hanamia</taxon>
    </lineage>
</organism>
<dbReference type="GO" id="GO:0009094">
    <property type="term" value="P:L-phenylalanine biosynthetic process"/>
    <property type="evidence" value="ECO:0007669"/>
    <property type="project" value="UniProtKB-UniPathway"/>
</dbReference>
<evidence type="ECO:0000259" key="10">
    <source>
        <dbReference type="PROSITE" id="PS51671"/>
    </source>
</evidence>
<name>A0A3M9NJD8_9BACT</name>
<dbReference type="SUPFAM" id="SSF53850">
    <property type="entry name" value="Periplasmic binding protein-like II"/>
    <property type="match status" value="1"/>
</dbReference>
<dbReference type="EC" id="4.2.1.51" evidence="2"/>
<reference evidence="11 12" key="1">
    <citation type="submission" date="2018-11" db="EMBL/GenBank/DDBJ databases">
        <title>Draft genome sequence of Ferruginibacter sp. BO-59.</title>
        <authorList>
            <person name="Im W.T."/>
        </authorList>
    </citation>
    <scope>NUCLEOTIDE SEQUENCE [LARGE SCALE GENOMIC DNA]</scope>
    <source>
        <strain evidence="11 12">BO-59</strain>
    </source>
</reference>
<dbReference type="Gene3D" id="3.40.190.10">
    <property type="entry name" value="Periplasmic binding protein-like II"/>
    <property type="match status" value="2"/>
</dbReference>
<feature type="site" description="Essential for prephenate dehydratase activity" evidence="8">
    <location>
        <position position="187"/>
    </location>
</feature>
<proteinExistence type="predicted"/>
<dbReference type="InterPro" id="IPR001086">
    <property type="entry name" value="Preph_deHydtase"/>
</dbReference>
<dbReference type="Gene3D" id="3.30.70.260">
    <property type="match status" value="1"/>
</dbReference>
<evidence type="ECO:0000313" key="12">
    <source>
        <dbReference type="Proteomes" id="UP000267223"/>
    </source>
</evidence>
<keyword evidence="3" id="KW-0028">Amino-acid biosynthesis</keyword>
<dbReference type="PROSITE" id="PS51171">
    <property type="entry name" value="PREPHENATE_DEHYDR_3"/>
    <property type="match status" value="1"/>
</dbReference>
<gene>
    <name evidence="11" type="ORF">EFY79_06585</name>
</gene>
<dbReference type="InterPro" id="IPR008242">
    <property type="entry name" value="Chor_mutase/pphenate_deHydtase"/>
</dbReference>
<feature type="domain" description="ACT" evidence="10">
    <location>
        <begin position="208"/>
        <end position="284"/>
    </location>
</feature>
<dbReference type="SUPFAM" id="SSF55021">
    <property type="entry name" value="ACT-like"/>
    <property type="match status" value="1"/>
</dbReference>
<comment type="caution">
    <text evidence="11">The sequence shown here is derived from an EMBL/GenBank/DDBJ whole genome shotgun (WGS) entry which is preliminary data.</text>
</comment>
<evidence type="ECO:0000256" key="4">
    <source>
        <dbReference type="ARBA" id="ARBA00023141"/>
    </source>
</evidence>
<dbReference type="CDD" id="cd04905">
    <property type="entry name" value="ACT_CM-PDT"/>
    <property type="match status" value="1"/>
</dbReference>
<evidence type="ECO:0000256" key="2">
    <source>
        <dbReference type="ARBA" id="ARBA00013147"/>
    </source>
</evidence>
<dbReference type="GO" id="GO:0005737">
    <property type="term" value="C:cytoplasm"/>
    <property type="evidence" value="ECO:0007669"/>
    <property type="project" value="TreeGrafter"/>
</dbReference>
<comment type="pathway">
    <text evidence="1">Amino-acid biosynthesis; L-phenylalanine biosynthesis; phenylpyruvate from prephenate: step 1/1.</text>
</comment>
<evidence type="ECO:0000256" key="8">
    <source>
        <dbReference type="PIRSR" id="PIRSR001500-2"/>
    </source>
</evidence>
<keyword evidence="5" id="KW-0584">Phenylalanine biosynthesis</keyword>
<keyword evidence="6" id="KW-0456">Lyase</keyword>
<dbReference type="Proteomes" id="UP000267223">
    <property type="component" value="Unassembled WGS sequence"/>
</dbReference>
<evidence type="ECO:0000313" key="11">
    <source>
        <dbReference type="EMBL" id="RNI37900.1"/>
    </source>
</evidence>
<accession>A0A3M9NJD8</accession>
<sequence>MAGIFVYKTEYLQMNKKIAIQGFEGSFHQAAARQFFGEDVEVICCSTFRDVVKIASDQSKSDGGLMAIENSIAGSILPNYNLLLKSNLKIIGEVYLQINQHLMVNPGVELSDIREVHSHPMALLQCMDFLEQNNWKLIETEDTALSAQMVHEQRCRHIAAIAGDLAAELFDLDIIAPDIHTQKNNYTRFWALQREDSGSGVENANKASIIFETDHSKGSLAKVLAKISDGDVNLSKLQSMPIPGSDWKYAFHADCEFTEIEHLYTVLESIRPFTAAVKVYGIYKNGKTPRSWPQAVANQIYNGK</sequence>
<keyword evidence="12" id="KW-1185">Reference proteome</keyword>
<dbReference type="UniPathway" id="UPA00121">
    <property type="reaction ID" value="UER00345"/>
</dbReference>
<dbReference type="PANTHER" id="PTHR21022:SF19">
    <property type="entry name" value="PREPHENATE DEHYDRATASE-RELATED"/>
    <property type="match status" value="1"/>
</dbReference>
<dbReference type="InterPro" id="IPR002912">
    <property type="entry name" value="ACT_dom"/>
</dbReference>
<protein>
    <recommendedName>
        <fullName evidence="2">prephenate dehydratase</fullName>
        <ecNumber evidence="2">4.2.1.51</ecNumber>
    </recommendedName>
</protein>
<comment type="catalytic activity">
    <reaction evidence="7">
        <text>prephenate + H(+) = 3-phenylpyruvate + CO2 + H2O</text>
        <dbReference type="Rhea" id="RHEA:21648"/>
        <dbReference type="ChEBI" id="CHEBI:15377"/>
        <dbReference type="ChEBI" id="CHEBI:15378"/>
        <dbReference type="ChEBI" id="CHEBI:16526"/>
        <dbReference type="ChEBI" id="CHEBI:18005"/>
        <dbReference type="ChEBI" id="CHEBI:29934"/>
        <dbReference type="EC" id="4.2.1.51"/>
    </reaction>
</comment>
<evidence type="ECO:0000256" key="7">
    <source>
        <dbReference type="ARBA" id="ARBA00047848"/>
    </source>
</evidence>
<evidence type="ECO:0000259" key="9">
    <source>
        <dbReference type="PROSITE" id="PS51171"/>
    </source>
</evidence>
<evidence type="ECO:0000256" key="1">
    <source>
        <dbReference type="ARBA" id="ARBA00004741"/>
    </source>
</evidence>
<evidence type="ECO:0000256" key="6">
    <source>
        <dbReference type="ARBA" id="ARBA00023239"/>
    </source>
</evidence>
<dbReference type="PANTHER" id="PTHR21022">
    <property type="entry name" value="PREPHENATE DEHYDRATASE P PROTEIN"/>
    <property type="match status" value="1"/>
</dbReference>
<dbReference type="PIRSF" id="PIRSF001500">
    <property type="entry name" value="Chor_mut_pdt_Ppr"/>
    <property type="match status" value="1"/>
</dbReference>
<dbReference type="GO" id="GO:0004664">
    <property type="term" value="F:prephenate dehydratase activity"/>
    <property type="evidence" value="ECO:0007669"/>
    <property type="project" value="UniProtKB-EC"/>
</dbReference>
<dbReference type="EMBL" id="RJJR01000004">
    <property type="protein sequence ID" value="RNI37900.1"/>
    <property type="molecule type" value="Genomic_DNA"/>
</dbReference>
<dbReference type="Pfam" id="PF00800">
    <property type="entry name" value="PDT"/>
    <property type="match status" value="1"/>
</dbReference>